<name>A0A815LQC3_9BILA</name>
<evidence type="ECO:0000313" key="1">
    <source>
        <dbReference type="EMBL" id="CAF1413044.1"/>
    </source>
</evidence>
<dbReference type="AlphaFoldDB" id="A0A815LQC3"/>
<dbReference type="Proteomes" id="UP000663823">
    <property type="component" value="Unassembled WGS sequence"/>
</dbReference>
<gene>
    <name evidence="3" type="ORF">FNK824_LOCUS30412</name>
    <name evidence="4" type="ORF">OTI717_LOCUS34782</name>
    <name evidence="1" type="ORF">RFH988_LOCUS35301</name>
    <name evidence="2" type="ORF">SEV965_LOCUS36212</name>
</gene>
<dbReference type="EMBL" id="CAJNOO010005308">
    <property type="protein sequence ID" value="CAF1413044.1"/>
    <property type="molecule type" value="Genomic_DNA"/>
</dbReference>
<dbReference type="Proteomes" id="UP000663874">
    <property type="component" value="Unassembled WGS sequence"/>
</dbReference>
<comment type="caution">
    <text evidence="1">The sequence shown here is derived from an EMBL/GenBank/DDBJ whole genome shotgun (WGS) entry which is preliminary data.</text>
</comment>
<evidence type="ECO:0000313" key="3">
    <source>
        <dbReference type="EMBL" id="CAF4081899.1"/>
    </source>
</evidence>
<dbReference type="EMBL" id="CAJOAX010012755">
    <property type="protein sequence ID" value="CAF4118245.1"/>
    <property type="molecule type" value="Genomic_DNA"/>
</dbReference>
<evidence type="ECO:0000313" key="4">
    <source>
        <dbReference type="EMBL" id="CAF4118245.1"/>
    </source>
</evidence>
<protein>
    <submittedName>
        <fullName evidence="1">Uncharacterized protein</fullName>
    </submittedName>
</protein>
<accession>A0A815LQC3</accession>
<dbReference type="Proteomes" id="UP000663882">
    <property type="component" value="Unassembled WGS sequence"/>
</dbReference>
<proteinExistence type="predicted"/>
<dbReference type="OrthoDB" id="10065583at2759"/>
<dbReference type="Proteomes" id="UP000663889">
    <property type="component" value="Unassembled WGS sequence"/>
</dbReference>
<dbReference type="EMBL" id="CAJNOU010006391">
    <property type="protein sequence ID" value="CAF1503834.1"/>
    <property type="molecule type" value="Genomic_DNA"/>
</dbReference>
<dbReference type="EMBL" id="CAJOBE010009299">
    <property type="protein sequence ID" value="CAF4081899.1"/>
    <property type="molecule type" value="Genomic_DNA"/>
</dbReference>
<sequence>MLTWIKCDQLSQQDDNSLLLFPIHRKHRRDNHLSSLQNFDNIDQLDIEQIIVDAFDQALQFLENLEISKLLKQCNIFDLNSLSKYVFQELNSSSRMFNYSTQSIDDDINEFNLEEEDDNENSNIINNLSYDEVMVDDVVADEEDEDNFYMMTTKSNLNGMKIYDDIEPCRRDSYFKVTLNDNQKYIHKQSACWMLTDKNMSLSNNRLSRVIQTSRKFDDNRF</sequence>
<organism evidence="1 5">
    <name type="scientific">Rotaria sordida</name>
    <dbReference type="NCBI Taxonomy" id="392033"/>
    <lineage>
        <taxon>Eukaryota</taxon>
        <taxon>Metazoa</taxon>
        <taxon>Spiralia</taxon>
        <taxon>Gnathifera</taxon>
        <taxon>Rotifera</taxon>
        <taxon>Eurotatoria</taxon>
        <taxon>Bdelloidea</taxon>
        <taxon>Philodinida</taxon>
        <taxon>Philodinidae</taxon>
        <taxon>Rotaria</taxon>
    </lineage>
</organism>
<reference evidence="1" key="1">
    <citation type="submission" date="2021-02" db="EMBL/GenBank/DDBJ databases">
        <authorList>
            <person name="Nowell W R."/>
        </authorList>
    </citation>
    <scope>NUCLEOTIDE SEQUENCE</scope>
</reference>
<evidence type="ECO:0000313" key="5">
    <source>
        <dbReference type="Proteomes" id="UP000663882"/>
    </source>
</evidence>
<evidence type="ECO:0000313" key="2">
    <source>
        <dbReference type="EMBL" id="CAF1503834.1"/>
    </source>
</evidence>